<comment type="caution">
    <text evidence="1">The sequence shown here is derived from an EMBL/GenBank/DDBJ whole genome shotgun (WGS) entry which is preliminary data.</text>
</comment>
<evidence type="ECO:0008006" key="5">
    <source>
        <dbReference type="Google" id="ProtNLM"/>
    </source>
</evidence>
<dbReference type="InterPro" id="IPR003718">
    <property type="entry name" value="OsmC/Ohr_fam"/>
</dbReference>
<gene>
    <name evidence="1" type="ORF">DC077_07715</name>
    <name evidence="2" type="ORF">DC078_07340</name>
</gene>
<sequence>MLKKSAKVYRVNCEMKEKYQVAMTAREHLVIADEPKPYGDNVGMTPVELLLGALGACKTMVFNAYAAQKKIPYESCHIEVEGDFDSAGYMGDPTVPIGFSEIRTIYHLSTSADRATIDAMIAHVEHHCPVAATIDVAPKKSVVVNLCKDS</sequence>
<evidence type="ECO:0000313" key="3">
    <source>
        <dbReference type="Proteomes" id="UP000245059"/>
    </source>
</evidence>
<dbReference type="OrthoDB" id="9781312at2"/>
<dbReference type="Proteomes" id="UP000245217">
    <property type="component" value="Unassembled WGS sequence"/>
</dbReference>
<dbReference type="Pfam" id="PF02566">
    <property type="entry name" value="OsmC"/>
    <property type="match status" value="1"/>
</dbReference>
<reference evidence="3 4" key="2">
    <citation type="submission" date="2018-05" db="EMBL/GenBank/DDBJ databases">
        <title>Ignatzschineria dubaiensis sp. nov., isolated from necrotic foot tissues of dromedaries (Camelus dromedarius) and associated maggots in Dubai, United Arab Emirates.</title>
        <authorList>
            <person name="Tsang C.C."/>
            <person name="Tang J.Y.M."/>
            <person name="Fong J.Y.H."/>
            <person name="Kinne J."/>
            <person name="Lee H.H."/>
            <person name="Joseph M."/>
            <person name="Jose S."/>
            <person name="Schuster R.K."/>
            <person name="Tang Y."/>
            <person name="Sivakumar S."/>
            <person name="Chen J.H.K."/>
            <person name="Teng J.L.L."/>
            <person name="Lau S.K.P."/>
            <person name="Wernery U."/>
            <person name="Woo P.C.Y."/>
        </authorList>
    </citation>
    <scope>NUCLEOTIDE SEQUENCE [LARGE SCALE GENOMIC DNA]</scope>
    <source>
        <strain evidence="3">UAE-HKU57</strain>
        <strain evidence="4">UAE-HKU58</strain>
    </source>
</reference>
<evidence type="ECO:0000313" key="2">
    <source>
        <dbReference type="EMBL" id="PWD91327.1"/>
    </source>
</evidence>
<dbReference type="EMBL" id="QEWV01000006">
    <property type="protein sequence ID" value="PWD91327.1"/>
    <property type="molecule type" value="Genomic_DNA"/>
</dbReference>
<dbReference type="InterPro" id="IPR036102">
    <property type="entry name" value="OsmC/Ohrsf"/>
</dbReference>
<dbReference type="RefSeq" id="WP_109201926.1">
    <property type="nucleotide sequence ID" value="NZ_QEWS01000006.1"/>
</dbReference>
<dbReference type="InterPro" id="IPR052924">
    <property type="entry name" value="OsmC/Ohr_hydroprdx_reductase"/>
</dbReference>
<evidence type="ECO:0000313" key="4">
    <source>
        <dbReference type="Proteomes" id="UP000245217"/>
    </source>
</evidence>
<dbReference type="AlphaFoldDB" id="A0A2U2APN6"/>
<proteinExistence type="predicted"/>
<dbReference type="InterPro" id="IPR015946">
    <property type="entry name" value="KH_dom-like_a/b"/>
</dbReference>
<reference evidence="1" key="1">
    <citation type="journal article" date="2018" name="Genome Announc.">
        <title>Ignatzschineria cameli sp. nov., isolated from necrotic foot tissue of dromedaries (Camelus dromedarius) and associated maggots (Wohlfahrtia species) in Dubai.</title>
        <authorList>
            <person name="Tsang C.C."/>
            <person name="Tang J.Y."/>
            <person name="Fong J.Y."/>
            <person name="Kinne J."/>
            <person name="Lee H.H."/>
            <person name="Joseph M."/>
            <person name="Jose S."/>
            <person name="Schuster R.K."/>
            <person name="Tang Y."/>
            <person name="Sivakumar S."/>
            <person name="Chen J.H."/>
            <person name="Teng J.L."/>
            <person name="Lau S.K."/>
            <person name="Wernery U."/>
            <person name="Woo P.C."/>
        </authorList>
    </citation>
    <scope>NUCLEOTIDE SEQUENCE</scope>
    <source>
        <strain evidence="1">UAE-HKU57</strain>
        <strain evidence="2">UAE-HKU58</strain>
    </source>
</reference>
<dbReference type="PANTHER" id="PTHR35368">
    <property type="entry name" value="HYDROPEROXIDE REDUCTASE"/>
    <property type="match status" value="1"/>
</dbReference>
<name>A0A2U2APN6_9GAMM</name>
<dbReference type="Proteomes" id="UP000245059">
    <property type="component" value="Unassembled WGS sequence"/>
</dbReference>
<keyword evidence="4" id="KW-1185">Reference proteome</keyword>
<dbReference type="SUPFAM" id="SSF82784">
    <property type="entry name" value="OsmC-like"/>
    <property type="match status" value="1"/>
</dbReference>
<dbReference type="EMBL" id="QEWW01000005">
    <property type="protein sequence ID" value="PWD85483.1"/>
    <property type="molecule type" value="Genomic_DNA"/>
</dbReference>
<protein>
    <recommendedName>
        <fullName evidence="5">Peroxiredoxin</fullName>
    </recommendedName>
</protein>
<dbReference type="PANTHER" id="PTHR35368:SF1">
    <property type="entry name" value="HYDROPEROXIDE REDUCTASE"/>
    <property type="match status" value="1"/>
</dbReference>
<evidence type="ECO:0000313" key="1">
    <source>
        <dbReference type="EMBL" id="PWD85483.1"/>
    </source>
</evidence>
<organism evidence="1 3">
    <name type="scientific">Ignatzschineria cameli</name>
    <dbReference type="NCBI Taxonomy" id="2182793"/>
    <lineage>
        <taxon>Bacteria</taxon>
        <taxon>Pseudomonadati</taxon>
        <taxon>Pseudomonadota</taxon>
        <taxon>Gammaproteobacteria</taxon>
        <taxon>Cardiobacteriales</taxon>
        <taxon>Ignatzschineriaceae</taxon>
        <taxon>Ignatzschineria</taxon>
    </lineage>
</organism>
<accession>A0A2U2APN6</accession>
<dbReference type="Gene3D" id="3.30.300.20">
    <property type="match status" value="1"/>
</dbReference>